<organism evidence="7 8">
    <name type="scientific">Lasiosphaeris hirsuta</name>
    <dbReference type="NCBI Taxonomy" id="260670"/>
    <lineage>
        <taxon>Eukaryota</taxon>
        <taxon>Fungi</taxon>
        <taxon>Dikarya</taxon>
        <taxon>Ascomycota</taxon>
        <taxon>Pezizomycotina</taxon>
        <taxon>Sordariomycetes</taxon>
        <taxon>Sordariomycetidae</taxon>
        <taxon>Sordariales</taxon>
        <taxon>Lasiosphaeriaceae</taxon>
        <taxon>Lasiosphaeris</taxon>
    </lineage>
</organism>
<comment type="similarity">
    <text evidence="1">Belongs to the iron/ascorbate-dependent oxidoreductase family.</text>
</comment>
<evidence type="ECO:0000256" key="3">
    <source>
        <dbReference type="ARBA" id="ARBA00023002"/>
    </source>
</evidence>
<keyword evidence="4" id="KW-0408">Iron</keyword>
<dbReference type="PANTHER" id="PTHR10209">
    <property type="entry name" value="OXIDOREDUCTASE, 2OG-FE II OXYGENASE FAMILY PROTEIN"/>
    <property type="match status" value="1"/>
</dbReference>
<accession>A0AA40E1W7</accession>
<keyword evidence="2" id="KW-0479">Metal-binding</keyword>
<evidence type="ECO:0000259" key="5">
    <source>
        <dbReference type="Pfam" id="PF03171"/>
    </source>
</evidence>
<evidence type="ECO:0000313" key="7">
    <source>
        <dbReference type="EMBL" id="KAK0724924.1"/>
    </source>
</evidence>
<keyword evidence="8" id="KW-1185">Reference proteome</keyword>
<dbReference type="SUPFAM" id="SSF51197">
    <property type="entry name" value="Clavaminate synthase-like"/>
    <property type="match status" value="1"/>
</dbReference>
<dbReference type="GO" id="GO:0016491">
    <property type="term" value="F:oxidoreductase activity"/>
    <property type="evidence" value="ECO:0007669"/>
    <property type="project" value="UniProtKB-KW"/>
</dbReference>
<dbReference type="InterPro" id="IPR026992">
    <property type="entry name" value="DIOX_N"/>
</dbReference>
<evidence type="ECO:0000256" key="4">
    <source>
        <dbReference type="ARBA" id="ARBA00023004"/>
    </source>
</evidence>
<sequence length="408" mass="45319">MATMTETQRVLTTTTATATVATTPATNTTTTASTTFTSIPVIDLSQAESPASKGSFLAQLRYALVIVGFFYLKNTSVPKHVRDNFVQKSMQLSELPLEKKLKIDMVNSKHFLGYSQMGREKTARITDCREMFDFLTPLPAPGPEDPVYLNVQGPNQWPDEEDVPGFREAVETYLEEVGKLGDTMKVLVAEALDLPSNAFARFFNMPARNKVSVLKYPMPSSTKPCSAANDKGYFQGVGSHKDGGFLTFLLQATAHAGLEAQNKLGDWIPVPPIADTYVVNVGRSLEALTGAVCTATTHRVNLHPQYFFDANDRSLGHRYSYPVFQTLKLDLTHEDLTSLRLPAHILDLVKDEKIKSDAEAFFCRYHLQSPGQGIFTARITSHPNVGRRWYPELTEQILKAQKEFNEGS</sequence>
<dbReference type="Pfam" id="PF03171">
    <property type="entry name" value="2OG-FeII_Oxy"/>
    <property type="match status" value="1"/>
</dbReference>
<name>A0AA40E1W7_9PEZI</name>
<evidence type="ECO:0000256" key="2">
    <source>
        <dbReference type="ARBA" id="ARBA00022723"/>
    </source>
</evidence>
<reference evidence="7" key="1">
    <citation type="submission" date="2023-06" db="EMBL/GenBank/DDBJ databases">
        <title>Genome-scale phylogeny and comparative genomics of the fungal order Sordariales.</title>
        <authorList>
            <consortium name="Lawrence Berkeley National Laboratory"/>
            <person name="Hensen N."/>
            <person name="Bonometti L."/>
            <person name="Westerberg I."/>
            <person name="Brannstrom I.O."/>
            <person name="Guillou S."/>
            <person name="Cros-Aarteil S."/>
            <person name="Calhoun S."/>
            <person name="Haridas S."/>
            <person name="Kuo A."/>
            <person name="Mondo S."/>
            <person name="Pangilinan J."/>
            <person name="Riley R."/>
            <person name="Labutti K."/>
            <person name="Andreopoulos B."/>
            <person name="Lipzen A."/>
            <person name="Chen C."/>
            <person name="Yanf M."/>
            <person name="Daum C."/>
            <person name="Ng V."/>
            <person name="Clum A."/>
            <person name="Steindorff A."/>
            <person name="Ohm R."/>
            <person name="Martin F."/>
            <person name="Silar P."/>
            <person name="Natvig D."/>
            <person name="Lalanne C."/>
            <person name="Gautier V."/>
            <person name="Ament-Velasquez S.L."/>
            <person name="Kruys A."/>
            <person name="Hutchinson M.I."/>
            <person name="Powell A.J."/>
            <person name="Barry K."/>
            <person name="Miller A.N."/>
            <person name="Grigoriev I.V."/>
            <person name="Debuchy R."/>
            <person name="Gladieux P."/>
            <person name="Thoren M.H."/>
            <person name="Johannesson H."/>
        </authorList>
    </citation>
    <scope>NUCLEOTIDE SEQUENCE</scope>
    <source>
        <strain evidence="7">SMH4607-1</strain>
    </source>
</reference>
<dbReference type="Proteomes" id="UP001172102">
    <property type="component" value="Unassembled WGS sequence"/>
</dbReference>
<proteinExistence type="inferred from homology"/>
<keyword evidence="3" id="KW-0560">Oxidoreductase</keyword>
<dbReference type="InterPro" id="IPR044861">
    <property type="entry name" value="IPNS-like_FE2OG_OXY"/>
</dbReference>
<dbReference type="PANTHER" id="PTHR10209:SF812">
    <property type="entry name" value="2OG-FE(II) OXYGENASE FAMILY, PUTATIVE (AFU_ORTHOLOGUE AFUA_3G14880)-RELATED"/>
    <property type="match status" value="1"/>
</dbReference>
<evidence type="ECO:0000313" key="8">
    <source>
        <dbReference type="Proteomes" id="UP001172102"/>
    </source>
</evidence>
<dbReference type="InterPro" id="IPR027443">
    <property type="entry name" value="IPNS-like_sf"/>
</dbReference>
<evidence type="ECO:0000259" key="6">
    <source>
        <dbReference type="Pfam" id="PF14226"/>
    </source>
</evidence>
<protein>
    <submittedName>
        <fullName evidence="7">Oxidoreductase</fullName>
    </submittedName>
</protein>
<dbReference type="Pfam" id="PF14226">
    <property type="entry name" value="DIOX_N"/>
    <property type="match status" value="1"/>
</dbReference>
<feature type="domain" description="Isopenicillin N synthase-like Fe(2+) 2OG dioxygenase" evidence="5">
    <location>
        <begin position="211"/>
        <end position="302"/>
    </location>
</feature>
<dbReference type="AlphaFoldDB" id="A0AA40E1W7"/>
<evidence type="ECO:0000256" key="1">
    <source>
        <dbReference type="ARBA" id="ARBA00008056"/>
    </source>
</evidence>
<feature type="domain" description="Non-haem dioxygenase N-terminal" evidence="6">
    <location>
        <begin position="39"/>
        <end position="160"/>
    </location>
</feature>
<dbReference type="EMBL" id="JAUKUA010000002">
    <property type="protein sequence ID" value="KAK0724924.1"/>
    <property type="molecule type" value="Genomic_DNA"/>
</dbReference>
<dbReference type="Gene3D" id="2.60.120.330">
    <property type="entry name" value="B-lactam Antibiotic, Isopenicillin N Synthase, Chain"/>
    <property type="match status" value="1"/>
</dbReference>
<comment type="caution">
    <text evidence="7">The sequence shown here is derived from an EMBL/GenBank/DDBJ whole genome shotgun (WGS) entry which is preliminary data.</text>
</comment>
<dbReference type="GO" id="GO:0046872">
    <property type="term" value="F:metal ion binding"/>
    <property type="evidence" value="ECO:0007669"/>
    <property type="project" value="UniProtKB-KW"/>
</dbReference>
<gene>
    <name evidence="7" type="ORF">B0H67DRAFT_550600</name>
</gene>